<proteinExistence type="predicted"/>
<dbReference type="InterPro" id="IPR007138">
    <property type="entry name" value="ABM_dom"/>
</dbReference>
<keyword evidence="2" id="KW-0503">Monooxygenase</keyword>
<reference evidence="3" key="1">
    <citation type="journal article" date="2019" name="Int. J. Syst. Evol. Microbiol.">
        <title>The Global Catalogue of Microorganisms (GCM) 10K type strain sequencing project: providing services to taxonomists for standard genome sequencing and annotation.</title>
        <authorList>
            <consortium name="The Broad Institute Genomics Platform"/>
            <consortium name="The Broad Institute Genome Sequencing Center for Infectious Disease"/>
            <person name="Wu L."/>
            <person name="Ma J."/>
        </authorList>
    </citation>
    <scope>NUCLEOTIDE SEQUENCE [LARGE SCALE GENOMIC DNA]</scope>
    <source>
        <strain evidence="3">KCTC 42423</strain>
    </source>
</reference>
<dbReference type="InterPro" id="IPR011008">
    <property type="entry name" value="Dimeric_a/b-barrel"/>
</dbReference>
<dbReference type="EC" id="1.-.-.-" evidence="2"/>
<dbReference type="GO" id="GO:0004497">
    <property type="term" value="F:monooxygenase activity"/>
    <property type="evidence" value="ECO:0007669"/>
    <property type="project" value="UniProtKB-KW"/>
</dbReference>
<name>A0ABW5N7R1_9FLAO</name>
<dbReference type="Proteomes" id="UP001597459">
    <property type="component" value="Unassembled WGS sequence"/>
</dbReference>
<feature type="domain" description="ABM" evidence="1">
    <location>
        <begin position="3"/>
        <end position="92"/>
    </location>
</feature>
<dbReference type="InterPro" id="IPR050744">
    <property type="entry name" value="AI-2_Isomerase_LsrG"/>
</dbReference>
<protein>
    <submittedName>
        <fullName evidence="2">Quinol monooxygenase</fullName>
        <ecNumber evidence="2">1.-.-.-</ecNumber>
    </submittedName>
</protein>
<comment type="caution">
    <text evidence="2">The sequence shown here is derived from an EMBL/GenBank/DDBJ whole genome shotgun (WGS) entry which is preliminary data.</text>
</comment>
<dbReference type="PROSITE" id="PS51725">
    <property type="entry name" value="ABM"/>
    <property type="match status" value="1"/>
</dbReference>
<dbReference type="Gene3D" id="3.30.70.100">
    <property type="match status" value="1"/>
</dbReference>
<dbReference type="SUPFAM" id="SSF54909">
    <property type="entry name" value="Dimeric alpha+beta barrel"/>
    <property type="match status" value="1"/>
</dbReference>
<keyword evidence="3" id="KW-1185">Reference proteome</keyword>
<dbReference type="Pfam" id="PF03992">
    <property type="entry name" value="ABM"/>
    <property type="match status" value="1"/>
</dbReference>
<evidence type="ECO:0000313" key="2">
    <source>
        <dbReference type="EMBL" id="MFD2591236.1"/>
    </source>
</evidence>
<dbReference type="PANTHER" id="PTHR33336:SF15">
    <property type="entry name" value="ABM DOMAIN-CONTAINING PROTEIN"/>
    <property type="match status" value="1"/>
</dbReference>
<dbReference type="RefSeq" id="WP_176029228.1">
    <property type="nucleotide sequence ID" value="NZ_JBHSJV010000001.1"/>
</dbReference>
<organism evidence="2 3">
    <name type="scientific">Aquimarina hainanensis</name>
    <dbReference type="NCBI Taxonomy" id="1578017"/>
    <lineage>
        <taxon>Bacteria</taxon>
        <taxon>Pseudomonadati</taxon>
        <taxon>Bacteroidota</taxon>
        <taxon>Flavobacteriia</taxon>
        <taxon>Flavobacteriales</taxon>
        <taxon>Flavobacteriaceae</taxon>
        <taxon>Aquimarina</taxon>
    </lineage>
</organism>
<dbReference type="PANTHER" id="PTHR33336">
    <property type="entry name" value="QUINOL MONOOXYGENASE YGIN-RELATED"/>
    <property type="match status" value="1"/>
</dbReference>
<sequence length="92" mass="10434">MKKTIVARLDVEKKHRVSFLSHAAIMVEQSNAEAGSLTYRLFEEVGIDGRFIVYEEYVDQQAVDAHNASTHFNTFINKITEMLSSAPVIEVF</sequence>
<evidence type="ECO:0000259" key="1">
    <source>
        <dbReference type="PROSITE" id="PS51725"/>
    </source>
</evidence>
<evidence type="ECO:0000313" key="3">
    <source>
        <dbReference type="Proteomes" id="UP001597459"/>
    </source>
</evidence>
<accession>A0ABW5N7R1</accession>
<keyword evidence="2" id="KW-0560">Oxidoreductase</keyword>
<dbReference type="EMBL" id="JBHULX010000017">
    <property type="protein sequence ID" value="MFD2591236.1"/>
    <property type="molecule type" value="Genomic_DNA"/>
</dbReference>
<gene>
    <name evidence="2" type="ORF">ACFSTE_10410</name>
</gene>